<reference evidence="1" key="1">
    <citation type="journal article" date="2015" name="Nature">
        <title>Complex archaea that bridge the gap between prokaryotes and eukaryotes.</title>
        <authorList>
            <person name="Spang A."/>
            <person name="Saw J.H."/>
            <person name="Jorgensen S.L."/>
            <person name="Zaremba-Niedzwiedzka K."/>
            <person name="Martijn J."/>
            <person name="Lind A.E."/>
            <person name="van Eijk R."/>
            <person name="Schleper C."/>
            <person name="Guy L."/>
            <person name="Ettema T.J."/>
        </authorList>
    </citation>
    <scope>NUCLEOTIDE SEQUENCE</scope>
</reference>
<name>A0A0F9D3K5_9ZZZZ</name>
<feature type="non-terminal residue" evidence="1">
    <location>
        <position position="246"/>
    </location>
</feature>
<accession>A0A0F9D3K5</accession>
<evidence type="ECO:0000313" key="1">
    <source>
        <dbReference type="EMBL" id="KKL56144.1"/>
    </source>
</evidence>
<comment type="caution">
    <text evidence="1">The sequence shown here is derived from an EMBL/GenBank/DDBJ whole genome shotgun (WGS) entry which is preliminary data.</text>
</comment>
<proteinExistence type="predicted"/>
<sequence>MSAITKQSHLDKIYYESYNNKFSQSVHFNEFVSTKKRVYSQSSKYNGESLSCENTKLLSKQLEGQKTNETHGLILWTCKKCNGCIKYKQLAREHKIEDKFVDNPEVDRDTLCVIRVRLFKHTPTQMTKKIKYMIKTKNLDIDLLLYALDKDEIIYLVRGYHSLEPLFYLQERVTLDTAIDFFGPLSTKFLGKFYGSNKPKITGDGKCVCGKPEDVHHLVLTNAEEICSTMTTIPEYEYGFEKFKEM</sequence>
<organism evidence="1">
    <name type="scientific">marine sediment metagenome</name>
    <dbReference type="NCBI Taxonomy" id="412755"/>
    <lineage>
        <taxon>unclassified sequences</taxon>
        <taxon>metagenomes</taxon>
        <taxon>ecological metagenomes</taxon>
    </lineage>
</organism>
<gene>
    <name evidence="1" type="ORF">LCGC14_2248340</name>
</gene>
<dbReference type="EMBL" id="LAZR01030596">
    <property type="protein sequence ID" value="KKL56144.1"/>
    <property type="molecule type" value="Genomic_DNA"/>
</dbReference>
<protein>
    <submittedName>
        <fullName evidence="1">Uncharacterized protein</fullName>
    </submittedName>
</protein>
<dbReference type="AlphaFoldDB" id="A0A0F9D3K5"/>